<gene>
    <name evidence="1" type="ordered locus">BURPS1106A_A2867</name>
</gene>
<dbReference type="HOGENOM" id="CLU_3230795_0_0_4"/>
<evidence type="ECO:0000313" key="2">
    <source>
        <dbReference type="Proteomes" id="UP000006738"/>
    </source>
</evidence>
<dbReference type="KEGG" id="bpl:BURPS1106A_A2867"/>
<evidence type="ECO:0000313" key="1">
    <source>
        <dbReference type="EMBL" id="ABN93531.1"/>
    </source>
</evidence>
<dbReference type="EMBL" id="CP000573">
    <property type="protein sequence ID" value="ABN93531.1"/>
    <property type="molecule type" value="Genomic_DNA"/>
</dbReference>
<sequence length="43" mass="4859">MLAHRRPSVQSGAMRGGIRARRRRDSSCVARGFIERCVRLCDA</sequence>
<dbReference type="AlphaFoldDB" id="A3P986"/>
<reference evidence="2" key="1">
    <citation type="submission" date="2007-02" db="EMBL/GenBank/DDBJ databases">
        <authorList>
            <person name="DeShazer D."/>
            <person name="Woods D.E."/>
            <person name="Nierman W.C."/>
        </authorList>
    </citation>
    <scope>NUCLEOTIDE SEQUENCE [LARGE SCALE GENOMIC DNA]</scope>
    <source>
        <strain evidence="2">1106a</strain>
    </source>
</reference>
<protein>
    <submittedName>
        <fullName evidence="1">Uncharacterized protein</fullName>
    </submittedName>
</protein>
<organism evidence="1 2">
    <name type="scientific">Burkholderia pseudomallei (strain 1106a)</name>
    <dbReference type="NCBI Taxonomy" id="357348"/>
    <lineage>
        <taxon>Bacteria</taxon>
        <taxon>Pseudomonadati</taxon>
        <taxon>Pseudomonadota</taxon>
        <taxon>Betaproteobacteria</taxon>
        <taxon>Burkholderiales</taxon>
        <taxon>Burkholderiaceae</taxon>
        <taxon>Burkholderia</taxon>
        <taxon>pseudomallei group</taxon>
    </lineage>
</organism>
<name>A3P986_BURP0</name>
<proteinExistence type="predicted"/>
<dbReference type="Proteomes" id="UP000006738">
    <property type="component" value="Chromosome II"/>
</dbReference>
<accession>A3P986</accession>